<reference evidence="3 4" key="1">
    <citation type="submission" date="2016-10" db="EMBL/GenBank/DDBJ databases">
        <authorList>
            <person name="de Groot N.N."/>
        </authorList>
    </citation>
    <scope>NUCLEOTIDE SEQUENCE [LARGE SCALE GENOMIC DNA]</scope>
    <source>
        <strain evidence="3 4">CGMCC 1.8712</strain>
    </source>
</reference>
<dbReference type="InterPro" id="IPR013783">
    <property type="entry name" value="Ig-like_fold"/>
</dbReference>
<organism evidence="3 4">
    <name type="scientific">Haloplanus vescus</name>
    <dbReference type="NCBI Taxonomy" id="555874"/>
    <lineage>
        <taxon>Archaea</taxon>
        <taxon>Methanobacteriati</taxon>
        <taxon>Methanobacteriota</taxon>
        <taxon>Stenosarchaea group</taxon>
        <taxon>Halobacteria</taxon>
        <taxon>Halobacteriales</taxon>
        <taxon>Haloferacaceae</taxon>
        <taxon>Haloplanus</taxon>
    </lineage>
</organism>
<dbReference type="InterPro" id="IPR036238">
    <property type="entry name" value="Transglutaminase_C_sf"/>
</dbReference>
<dbReference type="GO" id="GO:0003810">
    <property type="term" value="F:protein-glutamine gamma-glutamyltransferase activity"/>
    <property type="evidence" value="ECO:0007669"/>
    <property type="project" value="InterPro"/>
</dbReference>
<protein>
    <submittedName>
        <fullName evidence="3">Uncharacterized conserved protein</fullName>
    </submittedName>
</protein>
<evidence type="ECO:0000313" key="4">
    <source>
        <dbReference type="Proteomes" id="UP000236755"/>
    </source>
</evidence>
<dbReference type="Gene3D" id="2.60.40.10">
    <property type="entry name" value="Immunoglobulins"/>
    <property type="match status" value="2"/>
</dbReference>
<keyword evidence="4" id="KW-1185">Reference proteome</keyword>
<evidence type="ECO:0000259" key="2">
    <source>
        <dbReference type="Pfam" id="PF07705"/>
    </source>
</evidence>
<feature type="domain" description="CARDB" evidence="2">
    <location>
        <begin position="160"/>
        <end position="232"/>
    </location>
</feature>
<dbReference type="AlphaFoldDB" id="A0A1H3VP93"/>
<name>A0A1H3VP93_9EURY</name>
<dbReference type="SUPFAM" id="SSF49309">
    <property type="entry name" value="Transglutaminase, two C-terminal domains"/>
    <property type="match status" value="1"/>
</dbReference>
<dbReference type="Proteomes" id="UP000236755">
    <property type="component" value="Unassembled WGS sequence"/>
</dbReference>
<sequence length="400" mass="41141">MLPDKLHRNRTVLTVLFACALVVGGGMSVVEASPPAVTVSSVSVSDDEPETGDSITVTPTVRLSGEGSGTFEVTEVTLEDASGTQYSEADSLGTLGAGDTIDVPLSATFDTAGRTKLLVHVRGMQYDADGNRLGVVTTMHPTYVTVSEPSTETETPPQLNVDTEDLVAGSESTVTVTVSNGDDEQVTDLSLRLSGLGENQTRIQPELGAHNSTTFTFDVTPPEAGTHSLDATLTHADGSVSTNESVTVQSLNGEAVVHATTVTENGSTDLRYHVANHGNAPIENVVVSGAAVGTALPTTVIQSVEPGTTETATVELNERPTGPATISATYDVGSTTGSTDQSVRFANETADAESASQATTETPGSGTAPATFGAVPLLTGGVVAAGSIIGYRSWRGRFDR</sequence>
<gene>
    <name evidence="3" type="ORF">SAMN04488065_0146</name>
</gene>
<keyword evidence="1" id="KW-0472">Membrane</keyword>
<evidence type="ECO:0000313" key="3">
    <source>
        <dbReference type="EMBL" id="SDZ76635.1"/>
    </source>
</evidence>
<keyword evidence="1" id="KW-0812">Transmembrane</keyword>
<feature type="transmembrane region" description="Helical" evidence="1">
    <location>
        <begin position="370"/>
        <end position="391"/>
    </location>
</feature>
<proteinExistence type="predicted"/>
<keyword evidence="1" id="KW-1133">Transmembrane helix</keyword>
<evidence type="ECO:0000256" key="1">
    <source>
        <dbReference type="SAM" id="Phobius"/>
    </source>
</evidence>
<dbReference type="InterPro" id="IPR011635">
    <property type="entry name" value="CARDB"/>
</dbReference>
<dbReference type="Pfam" id="PF07705">
    <property type="entry name" value="CARDB"/>
    <property type="match status" value="1"/>
</dbReference>
<accession>A0A1H3VP93</accession>
<dbReference type="EMBL" id="FNQT01000001">
    <property type="protein sequence ID" value="SDZ76635.1"/>
    <property type="molecule type" value="Genomic_DNA"/>
</dbReference>
<dbReference type="STRING" id="555874.SAMN04488065_0146"/>